<dbReference type="InterPro" id="IPR044974">
    <property type="entry name" value="Disease_R_plants"/>
</dbReference>
<dbReference type="Gene3D" id="3.40.50.300">
    <property type="entry name" value="P-loop containing nucleotide triphosphate hydrolases"/>
    <property type="match status" value="1"/>
</dbReference>
<dbReference type="InParanoid" id="A0A061DYE7"/>
<dbReference type="PRINTS" id="PR00364">
    <property type="entry name" value="DISEASERSIST"/>
</dbReference>
<dbReference type="InterPro" id="IPR036388">
    <property type="entry name" value="WH-like_DNA-bd_sf"/>
</dbReference>
<dbReference type="Pfam" id="PF18052">
    <property type="entry name" value="Rx_N"/>
    <property type="match status" value="1"/>
</dbReference>
<dbReference type="PANTHER" id="PTHR23155:SF1185">
    <property type="entry name" value="DISEASE RESISTANCE RPP8-LIKE PROTEIN 3-RELATED"/>
    <property type="match status" value="1"/>
</dbReference>
<dbReference type="InterPro" id="IPR042197">
    <property type="entry name" value="Apaf_helical"/>
</dbReference>
<dbReference type="SMART" id="SM00382">
    <property type="entry name" value="AAA"/>
    <property type="match status" value="1"/>
</dbReference>
<dbReference type="FunFam" id="3.40.50.300:FF:001091">
    <property type="entry name" value="Probable disease resistance protein At1g61300"/>
    <property type="match status" value="1"/>
</dbReference>
<evidence type="ECO:0000256" key="1">
    <source>
        <dbReference type="ARBA" id="ARBA00022737"/>
    </source>
</evidence>
<dbReference type="GO" id="GO:0043531">
    <property type="term" value="F:ADP binding"/>
    <property type="evidence" value="ECO:0007669"/>
    <property type="project" value="InterPro"/>
</dbReference>
<sequence>MAESVVSNVAARLGDLVIQEAKFLRGVDDQVKHLQMELVWMKSFLKEADSRQAENEMVRMWVAEIREIAYDAEDVIETFALEITSQRREGISNFIKRSACICKEGWMRHKVKSDMEGIISRISYLSQRLQVYGIKQLSDGASSSSSSKRQHLTQSYPRSKQPYVVGLDNDIKELVKVLVDEGRHRVVSICGMGGLGKTTLAKKVYNHSQVRNHFKHFSWAYISQQCQTRTVWEGILSSLNPKGEKGGILPKLGDQDLAKNLYEFLKENKCLVVLDDIWKAEDWDAIKPAFPMEEETGSKILLTSRNKDVAWHADPRGFLHELQLLTDEDGWKMFQHICDSADYVIEEKMEELGKDMVKQCAGLPLAIVVLGGVLVTKHSLNDWQIVQENLKSYLRKDRSKKKRKDGGWGIHEAIALSYGNLPPYLKPCFLYLSVFPEDYEISVGKLVKLWVAEDIVPLEESEEDGEEMMEDVAEGYLNELVERYMVLVGERDANSKIKTCRMHDLIRDFCLLKAKQENFICVLDCLQMEQADVSSLSPPIGKFRRIGINDLNLINGITNPHLRSALFFDQNFLGEFQERSYVIKWLEKIEDSINSTIVKGGLFAFLIPFLGCELRHKTRGLTRHICNNFKLLRILDFADADIPLVCILLSDIGSLIHLRFLSLGNCAFVAMLPSFISKLRCLQSLDLRDCVGVYVPNVLWKLERLRHLYLPDQVCARTKLKLDTLKNLQTLVNFNTKNYYLKDICYMKYLRELMIIGPFIVENFREDLNLNPPIITSKHLRSLSISNNKSTDPRHLTYLLSSCLNIRELHLSVEIKKLPQHIPSNIAHISLDWARLDEDPLPTLEKLPNLRILELGQGAFLGEVMICSAQGFPVLNSLSIIWQANLEELRVSEGAMPNLHHLRIVNCRMLKMLPFISTLKELKIEKMPKAFKDKLVEGGEDSYKVQNVLSIIFQNCDD</sequence>
<dbReference type="HOGENOM" id="CLU_000837_25_4_1"/>
<dbReference type="FunFam" id="1.10.10.10:FF:000322">
    <property type="entry name" value="Probable disease resistance protein At1g63360"/>
    <property type="match status" value="1"/>
</dbReference>
<name>A0A061DYE7_THECC</name>
<dbReference type="InterPro" id="IPR041118">
    <property type="entry name" value="Rx_N"/>
</dbReference>
<dbReference type="InterPro" id="IPR055414">
    <property type="entry name" value="LRR_R13L4/SHOC2-like"/>
</dbReference>
<dbReference type="Gene3D" id="1.20.5.4130">
    <property type="match status" value="1"/>
</dbReference>
<dbReference type="EMBL" id="CM001880">
    <property type="protein sequence ID" value="EOX97784.1"/>
    <property type="molecule type" value="Genomic_DNA"/>
</dbReference>
<dbReference type="Gramene" id="EOX97784">
    <property type="protein sequence ID" value="EOX97784"/>
    <property type="gene ID" value="TCM_006710"/>
</dbReference>
<dbReference type="Gene3D" id="1.10.10.10">
    <property type="entry name" value="Winged helix-like DNA-binding domain superfamily/Winged helix DNA-binding domain"/>
    <property type="match status" value="1"/>
</dbReference>
<keyword evidence="1" id="KW-0677">Repeat</keyword>
<evidence type="ECO:0000313" key="6">
    <source>
        <dbReference type="EMBL" id="EOX97784.1"/>
    </source>
</evidence>
<dbReference type="FunCoup" id="A0A061DYE7">
    <property type="interactions" value="20"/>
</dbReference>
<gene>
    <name evidence="6" type="ORF">TCM_006710</name>
</gene>
<evidence type="ECO:0000259" key="5">
    <source>
        <dbReference type="SMART" id="SM00382"/>
    </source>
</evidence>
<evidence type="ECO:0000313" key="7">
    <source>
        <dbReference type="Proteomes" id="UP000026915"/>
    </source>
</evidence>
<feature type="domain" description="AAA+ ATPase" evidence="5">
    <location>
        <begin position="183"/>
        <end position="328"/>
    </location>
</feature>
<dbReference type="CDD" id="cd14798">
    <property type="entry name" value="RX-CC_like"/>
    <property type="match status" value="1"/>
</dbReference>
<accession>A0A061DYE7</accession>
<dbReference type="OMA" id="CFLFEPR"/>
<dbReference type="Pfam" id="PF23559">
    <property type="entry name" value="WHD_DRP"/>
    <property type="match status" value="1"/>
</dbReference>
<dbReference type="Proteomes" id="UP000026915">
    <property type="component" value="Chromosome 2"/>
</dbReference>
<organism evidence="6 7">
    <name type="scientific">Theobroma cacao</name>
    <name type="common">Cacao</name>
    <name type="synonym">Cocoa</name>
    <dbReference type="NCBI Taxonomy" id="3641"/>
    <lineage>
        <taxon>Eukaryota</taxon>
        <taxon>Viridiplantae</taxon>
        <taxon>Streptophyta</taxon>
        <taxon>Embryophyta</taxon>
        <taxon>Tracheophyta</taxon>
        <taxon>Spermatophyta</taxon>
        <taxon>Magnoliopsida</taxon>
        <taxon>eudicotyledons</taxon>
        <taxon>Gunneridae</taxon>
        <taxon>Pentapetalae</taxon>
        <taxon>rosids</taxon>
        <taxon>malvids</taxon>
        <taxon>Malvales</taxon>
        <taxon>Malvaceae</taxon>
        <taxon>Byttnerioideae</taxon>
        <taxon>Theobroma</taxon>
    </lineage>
</organism>
<dbReference type="Pfam" id="PF00931">
    <property type="entry name" value="NB-ARC"/>
    <property type="match status" value="1"/>
</dbReference>
<dbReference type="InterPro" id="IPR027417">
    <property type="entry name" value="P-loop_NTPase"/>
</dbReference>
<dbReference type="eggNOG" id="KOG4658">
    <property type="taxonomic scope" value="Eukaryota"/>
</dbReference>
<evidence type="ECO:0000256" key="4">
    <source>
        <dbReference type="ARBA" id="ARBA00023027"/>
    </source>
</evidence>
<dbReference type="InterPro" id="IPR058922">
    <property type="entry name" value="WHD_DRP"/>
</dbReference>
<dbReference type="SUPFAM" id="SSF52058">
    <property type="entry name" value="L domain-like"/>
    <property type="match status" value="1"/>
</dbReference>
<keyword evidence="4" id="KW-0520">NAD</keyword>
<keyword evidence="3" id="KW-0611">Plant defense</keyword>
<protein>
    <submittedName>
        <fullName evidence="6">CC-NBS-LRR class disease resistance protein, putative</fullName>
    </submittedName>
</protein>
<keyword evidence="2" id="KW-0547">Nucleotide-binding</keyword>
<dbReference type="InterPro" id="IPR003593">
    <property type="entry name" value="AAA+_ATPase"/>
</dbReference>
<keyword evidence="7" id="KW-1185">Reference proteome</keyword>
<dbReference type="InterPro" id="IPR032675">
    <property type="entry name" value="LRR_dom_sf"/>
</dbReference>
<dbReference type="SUPFAM" id="SSF52540">
    <property type="entry name" value="P-loop containing nucleoside triphosphate hydrolases"/>
    <property type="match status" value="1"/>
</dbReference>
<dbReference type="InterPro" id="IPR002182">
    <property type="entry name" value="NB-ARC"/>
</dbReference>
<dbReference type="AlphaFoldDB" id="A0A061DYE7"/>
<dbReference type="PANTHER" id="PTHR23155">
    <property type="entry name" value="DISEASE RESISTANCE PROTEIN RP"/>
    <property type="match status" value="1"/>
</dbReference>
<evidence type="ECO:0000256" key="3">
    <source>
        <dbReference type="ARBA" id="ARBA00022821"/>
    </source>
</evidence>
<dbReference type="InterPro" id="IPR038005">
    <property type="entry name" value="RX-like_CC"/>
</dbReference>
<dbReference type="Gene3D" id="3.80.10.10">
    <property type="entry name" value="Ribonuclease Inhibitor"/>
    <property type="match status" value="1"/>
</dbReference>
<dbReference type="Gene3D" id="1.10.8.430">
    <property type="entry name" value="Helical domain of apoptotic protease-activating factors"/>
    <property type="match status" value="1"/>
</dbReference>
<proteinExistence type="predicted"/>
<dbReference type="Pfam" id="PF23598">
    <property type="entry name" value="LRR_14"/>
    <property type="match status" value="1"/>
</dbReference>
<dbReference type="GO" id="GO:0051707">
    <property type="term" value="P:response to other organism"/>
    <property type="evidence" value="ECO:0007669"/>
    <property type="project" value="UniProtKB-ARBA"/>
</dbReference>
<evidence type="ECO:0000256" key="2">
    <source>
        <dbReference type="ARBA" id="ARBA00022741"/>
    </source>
</evidence>
<dbReference type="GO" id="GO:0006952">
    <property type="term" value="P:defense response"/>
    <property type="evidence" value="ECO:0007669"/>
    <property type="project" value="UniProtKB-KW"/>
</dbReference>
<reference evidence="6 7" key="1">
    <citation type="journal article" date="2013" name="Genome Biol.">
        <title>The genome sequence of the most widely cultivated cacao type and its use to identify candidate genes regulating pod color.</title>
        <authorList>
            <person name="Motamayor J.C."/>
            <person name="Mockaitis K."/>
            <person name="Schmutz J."/>
            <person name="Haiminen N."/>
            <person name="Iii D.L."/>
            <person name="Cornejo O."/>
            <person name="Findley S.D."/>
            <person name="Zheng P."/>
            <person name="Utro F."/>
            <person name="Royaert S."/>
            <person name="Saski C."/>
            <person name="Jenkins J."/>
            <person name="Podicheti R."/>
            <person name="Zhao M."/>
            <person name="Scheffler B.E."/>
            <person name="Stack J.C."/>
            <person name="Feltus F.A."/>
            <person name="Mustiga G.M."/>
            <person name="Amores F."/>
            <person name="Phillips W."/>
            <person name="Marelli J.P."/>
            <person name="May G.D."/>
            <person name="Shapiro H."/>
            <person name="Ma J."/>
            <person name="Bustamante C.D."/>
            <person name="Schnell R.J."/>
            <person name="Main D."/>
            <person name="Gilbert D."/>
            <person name="Parida L."/>
            <person name="Kuhn D.N."/>
        </authorList>
    </citation>
    <scope>NUCLEOTIDE SEQUENCE [LARGE SCALE GENOMIC DNA]</scope>
    <source>
        <strain evidence="7">cv. Matina 1-6</strain>
    </source>
</reference>